<feature type="compositionally biased region" description="Basic residues" evidence="3">
    <location>
        <begin position="42"/>
        <end position="52"/>
    </location>
</feature>
<feature type="region of interest" description="Disordered" evidence="3">
    <location>
        <begin position="42"/>
        <end position="64"/>
    </location>
</feature>
<dbReference type="PANTHER" id="PTHR21549:SF1">
    <property type="entry name" value="COILED-COIL DOMAIN-CONTAINING PROTEIN 148"/>
    <property type="match status" value="1"/>
</dbReference>
<gene>
    <name evidence="4" type="ORF">HKI87_10g61630</name>
</gene>
<dbReference type="AlphaFoldDB" id="A0AAX4PFQ8"/>
<feature type="region of interest" description="Disordered" evidence="3">
    <location>
        <begin position="234"/>
        <end position="255"/>
    </location>
</feature>
<accession>A0AAX4PFQ8</accession>
<keyword evidence="1 2" id="KW-0175">Coiled coil</keyword>
<evidence type="ECO:0000313" key="4">
    <source>
        <dbReference type="EMBL" id="WZN64606.1"/>
    </source>
</evidence>
<protein>
    <submittedName>
        <fullName evidence="4">Uncharacterized protein</fullName>
    </submittedName>
</protein>
<proteinExistence type="predicted"/>
<evidence type="ECO:0000256" key="2">
    <source>
        <dbReference type="SAM" id="Coils"/>
    </source>
</evidence>
<evidence type="ECO:0000256" key="1">
    <source>
        <dbReference type="ARBA" id="ARBA00023054"/>
    </source>
</evidence>
<name>A0AAX4PFQ8_9CHLO</name>
<dbReference type="EMBL" id="CP151510">
    <property type="protein sequence ID" value="WZN64606.1"/>
    <property type="molecule type" value="Genomic_DNA"/>
</dbReference>
<evidence type="ECO:0000256" key="3">
    <source>
        <dbReference type="SAM" id="MobiDB-lite"/>
    </source>
</evidence>
<organism evidence="4 5">
    <name type="scientific">Chloropicon roscoffensis</name>
    <dbReference type="NCBI Taxonomy" id="1461544"/>
    <lineage>
        <taxon>Eukaryota</taxon>
        <taxon>Viridiplantae</taxon>
        <taxon>Chlorophyta</taxon>
        <taxon>Chloropicophyceae</taxon>
        <taxon>Chloropicales</taxon>
        <taxon>Chloropicaceae</taxon>
        <taxon>Chloropicon</taxon>
    </lineage>
</organism>
<sequence>MASLNALREEQERGLKAYSDKLRSENDAIFQKYAKLKKFVKDQKKRTKKVSKKHEWTQRKSRLQQDAEDAENELLAKCRLLADGKDPSFAEEFMETLSTYEAQEGENSVLAHKVNGIVIAFLSAKHYIFKTLDGLQGTADGPAPIEVFFRDIRSTYLGVGEELEALAREEQELDQCIRRHNPMAMAEGSASKQVEGPQDCQSVLRELLDRHVLAEAHVKEAVRQEFSKLERTIQRKTSQIHGRETSLPRLPQSKRAGGACAVSSSFMRVRNEAARTAQGKGRRALLKEISEILPHVKYSTLERQNEQFKQNQQQKIRGKEAVELHQREVRRLAKSCEEKLAKSCEEARRKATTAVETLQWEVHAGVYDRHLRHCRKEKAINEEIRSFMAMEDERLAAAERQRREEAMQRERAKQKEMLAAYHDEVHRRRAAEQEAEEMRRLREEQDRQANLAVTEKRVRYRQQLDNARMEERQVREELLKEESMARQLRLERLASSVAPEVEADPTRARAHTLASSSALALDGEEGRAFNDVHGYFDDRLFQDQRFRIGEALRAAGLHTTDYGRSVLTDIKSNVQHRQDMRTTYDKMARP</sequence>
<dbReference type="InterPro" id="IPR039902">
    <property type="entry name" value="CCDC148/CCDC112"/>
</dbReference>
<evidence type="ECO:0000313" key="5">
    <source>
        <dbReference type="Proteomes" id="UP001472866"/>
    </source>
</evidence>
<dbReference type="Proteomes" id="UP001472866">
    <property type="component" value="Chromosome 10"/>
</dbReference>
<keyword evidence="5" id="KW-1185">Reference proteome</keyword>
<feature type="coiled-coil region" evidence="2">
    <location>
        <begin position="395"/>
        <end position="484"/>
    </location>
</feature>
<dbReference type="PANTHER" id="PTHR21549">
    <property type="entry name" value="MUTATED IN BLADDER CANCER 1"/>
    <property type="match status" value="1"/>
</dbReference>
<reference evidence="4 5" key="1">
    <citation type="submission" date="2024-03" db="EMBL/GenBank/DDBJ databases">
        <title>Complete genome sequence of the green alga Chloropicon roscoffensis RCC1871.</title>
        <authorList>
            <person name="Lemieux C."/>
            <person name="Pombert J.-F."/>
            <person name="Otis C."/>
            <person name="Turmel M."/>
        </authorList>
    </citation>
    <scope>NUCLEOTIDE SEQUENCE [LARGE SCALE GENOMIC DNA]</scope>
    <source>
        <strain evidence="4 5">RCC1871</strain>
    </source>
</reference>